<dbReference type="EMBL" id="BPLR01011961">
    <property type="protein sequence ID" value="GIY50308.1"/>
    <property type="molecule type" value="Genomic_DNA"/>
</dbReference>
<sequence>MSFYSEVALINGSLLRKGCKLPFQTAAVGTSITLIQRSGGVNMLVRETFNFFPYLKKRKQGAPRRMKEGFFLSARENVLLSGSAIFITLYKHAFREGEGFTNY</sequence>
<evidence type="ECO:0000313" key="1">
    <source>
        <dbReference type="EMBL" id="GIY50308.1"/>
    </source>
</evidence>
<keyword evidence="2" id="KW-1185">Reference proteome</keyword>
<accession>A0AAV4TUN6</accession>
<dbReference type="Proteomes" id="UP001054945">
    <property type="component" value="Unassembled WGS sequence"/>
</dbReference>
<name>A0AAV4TUN6_CAEEX</name>
<comment type="caution">
    <text evidence="1">The sequence shown here is derived from an EMBL/GenBank/DDBJ whole genome shotgun (WGS) entry which is preliminary data.</text>
</comment>
<reference evidence="1 2" key="1">
    <citation type="submission" date="2021-06" db="EMBL/GenBank/DDBJ databases">
        <title>Caerostris extrusa draft genome.</title>
        <authorList>
            <person name="Kono N."/>
            <person name="Arakawa K."/>
        </authorList>
    </citation>
    <scope>NUCLEOTIDE SEQUENCE [LARGE SCALE GENOMIC DNA]</scope>
</reference>
<organism evidence="1 2">
    <name type="scientific">Caerostris extrusa</name>
    <name type="common">Bark spider</name>
    <name type="synonym">Caerostris bankana</name>
    <dbReference type="NCBI Taxonomy" id="172846"/>
    <lineage>
        <taxon>Eukaryota</taxon>
        <taxon>Metazoa</taxon>
        <taxon>Ecdysozoa</taxon>
        <taxon>Arthropoda</taxon>
        <taxon>Chelicerata</taxon>
        <taxon>Arachnida</taxon>
        <taxon>Araneae</taxon>
        <taxon>Araneomorphae</taxon>
        <taxon>Entelegynae</taxon>
        <taxon>Araneoidea</taxon>
        <taxon>Araneidae</taxon>
        <taxon>Caerostris</taxon>
    </lineage>
</organism>
<dbReference type="AlphaFoldDB" id="A0AAV4TUN6"/>
<evidence type="ECO:0000313" key="2">
    <source>
        <dbReference type="Proteomes" id="UP001054945"/>
    </source>
</evidence>
<protein>
    <submittedName>
        <fullName evidence="1">Uncharacterized protein</fullName>
    </submittedName>
</protein>
<proteinExistence type="predicted"/>
<gene>
    <name evidence="1" type="ORF">CEXT_296891</name>
</gene>